<evidence type="ECO:0000259" key="2">
    <source>
        <dbReference type="Pfam" id="PF16413"/>
    </source>
</evidence>
<name>A0A183T191_SCHSO</name>
<organism evidence="3">
    <name type="scientific">Schistocephalus solidus</name>
    <name type="common">Tapeworm</name>
    <dbReference type="NCBI Taxonomy" id="70667"/>
    <lineage>
        <taxon>Eukaryota</taxon>
        <taxon>Metazoa</taxon>
        <taxon>Spiralia</taxon>
        <taxon>Lophotrochozoa</taxon>
        <taxon>Platyhelminthes</taxon>
        <taxon>Cestoda</taxon>
        <taxon>Eucestoda</taxon>
        <taxon>Diphyllobothriidea</taxon>
        <taxon>Diphyllobothriidae</taxon>
        <taxon>Schistocephalus</taxon>
    </lineage>
</organism>
<evidence type="ECO:0000256" key="1">
    <source>
        <dbReference type="SAM" id="MobiDB-lite"/>
    </source>
</evidence>
<sequence>LLHLVQDVNWNEEASCFEGICRLTADFYARRTEDPQNRDVKNDLEDADASYASEEELLVTEDEKENATSPPASDRRRLKLPWQWTVEHVLLPAFRTVLLPARSLCFHEGSAPSPALLKLTSLNDLYKVFERC</sequence>
<dbReference type="Pfam" id="PF16413">
    <property type="entry name" value="Mlh1_C"/>
    <property type="match status" value="1"/>
</dbReference>
<feature type="compositionally biased region" description="Acidic residues" evidence="1">
    <location>
        <begin position="54"/>
        <end position="64"/>
    </location>
</feature>
<reference evidence="3" key="1">
    <citation type="submission" date="2016-06" db="UniProtKB">
        <authorList>
            <consortium name="WormBaseParasite"/>
        </authorList>
    </citation>
    <scope>IDENTIFICATION</scope>
</reference>
<feature type="domain" description="DNA mismatch repair protein Mlh1 C-terminal" evidence="2">
    <location>
        <begin position="1"/>
        <end position="132"/>
    </location>
</feature>
<feature type="region of interest" description="Disordered" evidence="1">
    <location>
        <begin position="54"/>
        <end position="75"/>
    </location>
</feature>
<dbReference type="InterPro" id="IPR032189">
    <property type="entry name" value="Mlh1_C"/>
</dbReference>
<protein>
    <submittedName>
        <fullName evidence="3">Mlh1_C domain-containing protein</fullName>
    </submittedName>
</protein>
<proteinExistence type="predicted"/>
<dbReference type="WBParaSite" id="SSLN_0001063701-mRNA-1">
    <property type="protein sequence ID" value="SSLN_0001063701-mRNA-1"/>
    <property type="gene ID" value="SSLN_0001063701"/>
</dbReference>
<evidence type="ECO:0000313" key="3">
    <source>
        <dbReference type="WBParaSite" id="SSLN_0001063701-mRNA-1"/>
    </source>
</evidence>
<dbReference type="AlphaFoldDB" id="A0A183T191"/>
<accession>A0A183T191</accession>